<dbReference type="Proteomes" id="UP000316714">
    <property type="component" value="Unassembled WGS sequence"/>
</dbReference>
<dbReference type="InterPro" id="IPR011519">
    <property type="entry name" value="UnbV_ASPIC"/>
</dbReference>
<accession>A0A5C5UV68</accession>
<proteinExistence type="predicted"/>
<evidence type="ECO:0000256" key="1">
    <source>
        <dbReference type="ARBA" id="ARBA00022729"/>
    </source>
</evidence>
<comment type="caution">
    <text evidence="5">The sequence shown here is derived from an EMBL/GenBank/DDBJ whole genome shotgun (WGS) entry which is preliminary data.</text>
</comment>
<dbReference type="PROSITE" id="PS51257">
    <property type="entry name" value="PROKAR_LIPOPROTEIN"/>
    <property type="match status" value="1"/>
</dbReference>
<feature type="region of interest" description="Disordered" evidence="2">
    <location>
        <begin position="29"/>
        <end position="49"/>
    </location>
</feature>
<evidence type="ECO:0000256" key="3">
    <source>
        <dbReference type="SAM" id="SignalP"/>
    </source>
</evidence>
<feature type="chain" id="PRO_5022827964" evidence="3">
    <location>
        <begin position="22"/>
        <end position="584"/>
    </location>
</feature>
<protein>
    <submittedName>
        <fullName evidence="5">FG-GAP repeat protein</fullName>
    </submittedName>
</protein>
<dbReference type="InterPro" id="IPR028994">
    <property type="entry name" value="Integrin_alpha_N"/>
</dbReference>
<dbReference type="PANTHER" id="PTHR16026:SF0">
    <property type="entry name" value="CARTILAGE ACIDIC PROTEIN 1"/>
    <property type="match status" value="1"/>
</dbReference>
<dbReference type="PANTHER" id="PTHR16026">
    <property type="entry name" value="CARTILAGE ACIDIC PROTEIN 1"/>
    <property type="match status" value="1"/>
</dbReference>
<dbReference type="InterPro" id="IPR027039">
    <property type="entry name" value="Crtac1"/>
</dbReference>
<dbReference type="EMBL" id="SIHJ01000009">
    <property type="protein sequence ID" value="TWT29332.1"/>
    <property type="molecule type" value="Genomic_DNA"/>
</dbReference>
<evidence type="ECO:0000313" key="6">
    <source>
        <dbReference type="Proteomes" id="UP000316714"/>
    </source>
</evidence>
<dbReference type="Gene3D" id="2.130.10.130">
    <property type="entry name" value="Integrin alpha, N-terminal"/>
    <property type="match status" value="2"/>
</dbReference>
<evidence type="ECO:0000313" key="5">
    <source>
        <dbReference type="EMBL" id="TWT29332.1"/>
    </source>
</evidence>
<dbReference type="SUPFAM" id="SSF69318">
    <property type="entry name" value="Integrin alpha N-terminal domain"/>
    <property type="match status" value="1"/>
</dbReference>
<dbReference type="Pfam" id="PF07593">
    <property type="entry name" value="UnbV_ASPIC"/>
    <property type="match status" value="1"/>
</dbReference>
<evidence type="ECO:0000259" key="4">
    <source>
        <dbReference type="Pfam" id="PF07593"/>
    </source>
</evidence>
<dbReference type="RefSeq" id="WP_197531755.1">
    <property type="nucleotide sequence ID" value="NZ_SIHJ01000009.1"/>
</dbReference>
<feature type="signal peptide" evidence="3">
    <location>
        <begin position="1"/>
        <end position="21"/>
    </location>
</feature>
<feature type="domain" description="ASPIC/UnbV" evidence="4">
    <location>
        <begin position="506"/>
        <end position="572"/>
    </location>
</feature>
<keyword evidence="6" id="KW-1185">Reference proteome</keyword>
<organism evidence="5 6">
    <name type="scientific">Posidoniimonas corsicana</name>
    <dbReference type="NCBI Taxonomy" id="1938618"/>
    <lineage>
        <taxon>Bacteria</taxon>
        <taxon>Pseudomonadati</taxon>
        <taxon>Planctomycetota</taxon>
        <taxon>Planctomycetia</taxon>
        <taxon>Pirellulales</taxon>
        <taxon>Lacipirellulaceae</taxon>
        <taxon>Posidoniimonas</taxon>
    </lineage>
</organism>
<reference evidence="5 6" key="1">
    <citation type="submission" date="2019-02" db="EMBL/GenBank/DDBJ databases">
        <title>Deep-cultivation of Planctomycetes and their phenomic and genomic characterization uncovers novel biology.</title>
        <authorList>
            <person name="Wiegand S."/>
            <person name="Jogler M."/>
            <person name="Boedeker C."/>
            <person name="Pinto D."/>
            <person name="Vollmers J."/>
            <person name="Rivas-Marin E."/>
            <person name="Kohn T."/>
            <person name="Peeters S.H."/>
            <person name="Heuer A."/>
            <person name="Rast P."/>
            <person name="Oberbeckmann S."/>
            <person name="Bunk B."/>
            <person name="Jeske O."/>
            <person name="Meyerdierks A."/>
            <person name="Storesund J.E."/>
            <person name="Kallscheuer N."/>
            <person name="Luecker S."/>
            <person name="Lage O.M."/>
            <person name="Pohl T."/>
            <person name="Merkel B.J."/>
            <person name="Hornburger P."/>
            <person name="Mueller R.-W."/>
            <person name="Bruemmer F."/>
            <person name="Labrenz M."/>
            <person name="Spormann A.M."/>
            <person name="Op Den Camp H."/>
            <person name="Overmann J."/>
            <person name="Amann R."/>
            <person name="Jetten M.S.M."/>
            <person name="Mascher T."/>
            <person name="Medema M.H."/>
            <person name="Devos D.P."/>
            <person name="Kaster A.-K."/>
            <person name="Ovreas L."/>
            <person name="Rohde M."/>
            <person name="Galperin M.Y."/>
            <person name="Jogler C."/>
        </authorList>
    </citation>
    <scope>NUCLEOTIDE SEQUENCE [LARGE SCALE GENOMIC DNA]</scope>
    <source>
        <strain evidence="5 6">KOR34</strain>
    </source>
</reference>
<sequence length="584" mass="62896" precursor="true">MTERYCVLLCPIIVISGACLLGCSSDESTNQPATATTPRNAAASSNDSDAADNGLLVDITDRLGITPPKGDWPDGDYMTPEITPGGVAVLDFDGDGRLDLYQVNHCAAGSFTAPAPNRLFRQKEDGTFEEVPDAAGLNDRGYGHGVAVGDIDNDGDPDVLVTNYGPNALYINEGGRYVNHTAEAGIEGDQWSSSAGFLDYDRDGDLDLYIVNFAVFDPDRRCVVGDDPNDLDYCGPHLFDGLVDTLYRNNGDGTFTDVTEQANIVLPGRGWGLACGDVTGDGWCDVYVANDEEPAQLWVNQQDGTFEEEAVFRGCAYNMAGRVEAGMGVAIADVDGDQRMDLFKTHLGGETNTLYLSDGSDELYSDETARSTMGSVDRPYTGWGCGFVDFDHDGLLDMAVANGRVSKGVPQPSSQLSPFWSRFAEPNLLFKGEPGGRFVNISDQAGRFGSEPLSSRGMAFADLDNDGDLDLAVQQLDNELRVYRNDAPQPGAHWLIVRAMTGQRDAYGARVIATAGDRKWVRLAHPASSYLASNDPRAHFGLGSEESVDQLIIEWPSGRRETFAVPGVDRVITVKEGEGQPVDG</sequence>
<gene>
    <name evidence="5" type="ORF">KOR34_52420</name>
</gene>
<evidence type="ECO:0000256" key="2">
    <source>
        <dbReference type="SAM" id="MobiDB-lite"/>
    </source>
</evidence>
<dbReference type="InterPro" id="IPR013517">
    <property type="entry name" value="FG-GAP"/>
</dbReference>
<keyword evidence="1 3" id="KW-0732">Signal</keyword>
<dbReference type="AlphaFoldDB" id="A0A5C5UV68"/>
<dbReference type="Pfam" id="PF13517">
    <property type="entry name" value="FG-GAP_3"/>
    <property type="match status" value="2"/>
</dbReference>
<name>A0A5C5UV68_9BACT</name>